<organism evidence="2 3">
    <name type="scientific">Leptospira ilyithenensis</name>
    <dbReference type="NCBI Taxonomy" id="2484901"/>
    <lineage>
        <taxon>Bacteria</taxon>
        <taxon>Pseudomonadati</taxon>
        <taxon>Spirochaetota</taxon>
        <taxon>Spirochaetia</taxon>
        <taxon>Leptospirales</taxon>
        <taxon>Leptospiraceae</taxon>
        <taxon>Leptospira</taxon>
    </lineage>
</organism>
<evidence type="ECO:0000256" key="1">
    <source>
        <dbReference type="SAM" id="Phobius"/>
    </source>
</evidence>
<feature type="transmembrane region" description="Helical" evidence="1">
    <location>
        <begin position="333"/>
        <end position="352"/>
    </location>
</feature>
<proteinExistence type="predicted"/>
<feature type="transmembrane region" description="Helical" evidence="1">
    <location>
        <begin position="213"/>
        <end position="239"/>
    </location>
</feature>
<sequence length="479" mass="56442">MGILLLIGFIFSFLVCESFYFSYVYHADNLYLPLFVRDILSSKPLGWYLPPSSYFFPDGLIVYCLSLFFPKEYIPSLYGAFLFPAYLMILYGFFRKRMGRKKSILSLLGFVLFFSLSSVIVGFAYANKQNPLGLIYANGHHVTGFMFSFYVLFQVFPGNIPPSLLKNGEILIRLLFVWIFFGFVYASDRLILVFAILPFVISSLFTKRKETRIHYLLFFILVICTGEWILFSQVIFFPIESSFSVLLRKTDDLSVGRILFLFGNYYFDFFKLFFNRASIFFLLPFCIFIFYFFIRKNKKQFRSDKRFLIFQGILSLLAAGIIARFVYEHPYPIRYFLPFTITLVSFISISCFSQWNAYSFLTIHYKNINDSVILLLGLFSCLVLLNYGFTLREEKKVLVEQLKEVSQNKRILTNYKTQNPLQFWSKGKIKSYPVSQKKKPYFWITNAFPHPFWNPQLPLSEQITEPYLEWIPNSLTKDF</sequence>
<dbReference type="OrthoDB" id="286517at2"/>
<feature type="transmembrane region" description="Helical" evidence="1">
    <location>
        <begin position="174"/>
        <end position="201"/>
    </location>
</feature>
<dbReference type="Proteomes" id="UP000298264">
    <property type="component" value="Unassembled WGS sequence"/>
</dbReference>
<accession>A0A4R9LN55</accession>
<dbReference type="EMBL" id="RQHV01000061">
    <property type="protein sequence ID" value="TGN08424.1"/>
    <property type="molecule type" value="Genomic_DNA"/>
</dbReference>
<protein>
    <submittedName>
        <fullName evidence="2">Uncharacterized protein</fullName>
    </submittedName>
</protein>
<comment type="caution">
    <text evidence="2">The sequence shown here is derived from an EMBL/GenBank/DDBJ whole genome shotgun (WGS) entry which is preliminary data.</text>
</comment>
<gene>
    <name evidence="2" type="ORF">EHS11_16135</name>
</gene>
<dbReference type="AlphaFoldDB" id="A0A4R9LN55"/>
<feature type="transmembrane region" description="Helical" evidence="1">
    <location>
        <begin position="306"/>
        <end position="327"/>
    </location>
</feature>
<keyword evidence="1" id="KW-1133">Transmembrane helix</keyword>
<evidence type="ECO:0000313" key="2">
    <source>
        <dbReference type="EMBL" id="TGN08424.1"/>
    </source>
</evidence>
<feature type="transmembrane region" description="Helical" evidence="1">
    <location>
        <begin position="105"/>
        <end position="126"/>
    </location>
</feature>
<reference evidence="2" key="1">
    <citation type="journal article" date="2019" name="PLoS Negl. Trop. Dis.">
        <title>Revisiting the worldwide diversity of Leptospira species in the environment.</title>
        <authorList>
            <person name="Vincent A.T."/>
            <person name="Schiettekatte O."/>
            <person name="Bourhy P."/>
            <person name="Veyrier F.J."/>
            <person name="Picardeau M."/>
        </authorList>
    </citation>
    <scope>NUCLEOTIDE SEQUENCE [LARGE SCALE GENOMIC DNA]</scope>
    <source>
        <strain evidence="2">201400974</strain>
    </source>
</reference>
<feature type="transmembrane region" description="Helical" evidence="1">
    <location>
        <begin position="273"/>
        <end position="294"/>
    </location>
</feature>
<feature type="transmembrane region" description="Helical" evidence="1">
    <location>
        <begin position="132"/>
        <end position="153"/>
    </location>
</feature>
<keyword evidence="3" id="KW-1185">Reference proteome</keyword>
<keyword evidence="1" id="KW-0472">Membrane</keyword>
<keyword evidence="1" id="KW-0812">Transmembrane</keyword>
<evidence type="ECO:0000313" key="3">
    <source>
        <dbReference type="Proteomes" id="UP000298264"/>
    </source>
</evidence>
<dbReference type="RefSeq" id="WP_135765377.1">
    <property type="nucleotide sequence ID" value="NZ_RQHV01000061.1"/>
</dbReference>
<name>A0A4R9LN55_9LEPT</name>
<feature type="transmembrane region" description="Helical" evidence="1">
    <location>
        <begin position="372"/>
        <end position="389"/>
    </location>
</feature>
<feature type="transmembrane region" description="Helical" evidence="1">
    <location>
        <begin position="73"/>
        <end position="93"/>
    </location>
</feature>